<dbReference type="GO" id="GO:0005737">
    <property type="term" value="C:cytoplasm"/>
    <property type="evidence" value="ECO:0007669"/>
    <property type="project" value="UniProtKB-SubCell"/>
</dbReference>
<dbReference type="HOGENOM" id="CLU_066607_4_1_9"/>
<dbReference type="Pfam" id="PF21982">
    <property type="entry name" value="RecX_HTH1"/>
    <property type="match status" value="1"/>
</dbReference>
<dbReference type="HAMAP" id="MF_01114">
    <property type="entry name" value="RecX"/>
    <property type="match status" value="1"/>
</dbReference>
<gene>
    <name evidence="5" type="primary">recX</name>
    <name evidence="9" type="ORF">HMPREF9629_01451</name>
</gene>
<comment type="function">
    <text evidence="5">Modulates RecA activity.</text>
</comment>
<dbReference type="GO" id="GO:0006282">
    <property type="term" value="P:regulation of DNA repair"/>
    <property type="evidence" value="ECO:0007669"/>
    <property type="project" value="UniProtKB-UniRule"/>
</dbReference>
<proteinExistence type="inferred from homology"/>
<feature type="domain" description="RecX first three-helical" evidence="8">
    <location>
        <begin position="62"/>
        <end position="99"/>
    </location>
</feature>
<sequence length="209" mass="25124">MYEIVKITKKRNSNYNLYIKDYKEEKIEIHLDILYSYSLYTIREVDEETFEEMLLENQKKLAKQQALRILSSSSKTRKELINRLRQKKFTQDAVDYAMNFVDKYEFINEEDMAEKLVSGAYKHKKYSKRKIQNELRQKGIDSEVINELTSDIDDDEEYENAMHFAQKKYKSISAKDNETIKRRLISALSYRGFNYDIIRKVIDKIIYDD</sequence>
<comment type="caution">
    <text evidence="9">The sequence shown here is derived from an EMBL/GenBank/DDBJ whole genome shotgun (WGS) entry which is preliminary data.</text>
</comment>
<evidence type="ECO:0000259" key="6">
    <source>
        <dbReference type="Pfam" id="PF02631"/>
    </source>
</evidence>
<evidence type="ECO:0000256" key="3">
    <source>
        <dbReference type="ARBA" id="ARBA00018111"/>
    </source>
</evidence>
<evidence type="ECO:0000256" key="2">
    <source>
        <dbReference type="ARBA" id="ARBA00009695"/>
    </source>
</evidence>
<evidence type="ECO:0000313" key="10">
    <source>
        <dbReference type="Proteomes" id="UP000006437"/>
    </source>
</evidence>
<dbReference type="Proteomes" id="UP000006437">
    <property type="component" value="Unassembled WGS sequence"/>
</dbReference>
<dbReference type="InterPro" id="IPR053926">
    <property type="entry name" value="RecX_HTH_1st"/>
</dbReference>
<evidence type="ECO:0000259" key="8">
    <source>
        <dbReference type="Pfam" id="PF21982"/>
    </source>
</evidence>
<dbReference type="PANTHER" id="PTHR33602:SF1">
    <property type="entry name" value="REGULATORY PROTEIN RECX FAMILY PROTEIN"/>
    <property type="match status" value="1"/>
</dbReference>
<dbReference type="Gene3D" id="1.10.10.10">
    <property type="entry name" value="Winged helix-like DNA-binding domain superfamily/Winged helix DNA-binding domain"/>
    <property type="match status" value="3"/>
</dbReference>
<dbReference type="InterPro" id="IPR036388">
    <property type="entry name" value="WH-like_DNA-bd_sf"/>
</dbReference>
<comment type="similarity">
    <text evidence="2 5">Belongs to the RecX family.</text>
</comment>
<evidence type="ECO:0000259" key="7">
    <source>
        <dbReference type="Pfam" id="PF21981"/>
    </source>
</evidence>
<evidence type="ECO:0000313" key="9">
    <source>
        <dbReference type="EMBL" id="EHL16195.1"/>
    </source>
</evidence>
<feature type="domain" description="RecX third three-helical" evidence="7">
    <location>
        <begin position="155"/>
        <end position="202"/>
    </location>
</feature>
<evidence type="ECO:0000256" key="5">
    <source>
        <dbReference type="HAMAP-Rule" id="MF_01114"/>
    </source>
</evidence>
<keyword evidence="4 5" id="KW-0963">Cytoplasm</keyword>
<dbReference type="PANTHER" id="PTHR33602">
    <property type="entry name" value="REGULATORY PROTEIN RECX FAMILY PROTEIN"/>
    <property type="match status" value="1"/>
</dbReference>
<dbReference type="InterPro" id="IPR053925">
    <property type="entry name" value="RecX_HTH_3rd"/>
</dbReference>
<evidence type="ECO:0000256" key="1">
    <source>
        <dbReference type="ARBA" id="ARBA00004496"/>
    </source>
</evidence>
<protein>
    <recommendedName>
        <fullName evidence="3 5">Regulatory protein RecX</fullName>
    </recommendedName>
</protein>
<evidence type="ECO:0000256" key="4">
    <source>
        <dbReference type="ARBA" id="ARBA00022490"/>
    </source>
</evidence>
<dbReference type="EMBL" id="AFZE01000005">
    <property type="protein sequence ID" value="EHL16195.1"/>
    <property type="molecule type" value="Genomic_DNA"/>
</dbReference>
<feature type="domain" description="RecX second three-helical" evidence="6">
    <location>
        <begin position="108"/>
        <end position="147"/>
    </location>
</feature>
<dbReference type="AlphaFoldDB" id="G9WZ50"/>
<accession>G9WZ50</accession>
<name>G9WZ50_9FIRM</name>
<comment type="subcellular location">
    <subcellularLocation>
        <location evidence="1 5">Cytoplasm</location>
    </subcellularLocation>
</comment>
<dbReference type="RefSeq" id="WP_009525681.1">
    <property type="nucleotide sequence ID" value="NZ_JBQMYE010000032.1"/>
</dbReference>
<dbReference type="Pfam" id="PF02631">
    <property type="entry name" value="RecX_HTH2"/>
    <property type="match status" value="1"/>
</dbReference>
<dbReference type="InterPro" id="IPR053924">
    <property type="entry name" value="RecX_HTH_2nd"/>
</dbReference>
<dbReference type="Pfam" id="PF21981">
    <property type="entry name" value="RecX_HTH3"/>
    <property type="match status" value="1"/>
</dbReference>
<organism evidence="9 10">
    <name type="scientific">Peptoanaerobacter stomatis</name>
    <dbReference type="NCBI Taxonomy" id="796937"/>
    <lineage>
        <taxon>Bacteria</taxon>
        <taxon>Bacillati</taxon>
        <taxon>Bacillota</taxon>
        <taxon>Clostridia</taxon>
        <taxon>Peptostreptococcales</taxon>
        <taxon>Filifactoraceae</taxon>
        <taxon>Peptoanaerobacter</taxon>
    </lineage>
</organism>
<reference evidence="9 10" key="1">
    <citation type="submission" date="2011-08" db="EMBL/GenBank/DDBJ databases">
        <title>The Genome Sequence of Eubacteriaceae bacterium ACC19a.</title>
        <authorList>
            <consortium name="The Broad Institute Genome Sequencing Platform"/>
            <person name="Earl A."/>
            <person name="Ward D."/>
            <person name="Feldgarden M."/>
            <person name="Gevers D."/>
            <person name="Sizova M."/>
            <person name="Hazen A."/>
            <person name="Epstein S."/>
            <person name="Young S.K."/>
            <person name="Zeng Q."/>
            <person name="Gargeya S."/>
            <person name="Fitzgerald M."/>
            <person name="Haas B."/>
            <person name="Abouelleil A."/>
            <person name="Alvarado L."/>
            <person name="Arachchi H.M."/>
            <person name="Berlin A."/>
            <person name="Brown A."/>
            <person name="Chapman S.B."/>
            <person name="Chen Z."/>
            <person name="Dunbar C."/>
            <person name="Freedman E."/>
            <person name="Gearin G."/>
            <person name="Gellesch M."/>
            <person name="Goldberg J."/>
            <person name="Griggs A."/>
            <person name="Gujja S."/>
            <person name="Heiman D."/>
            <person name="Howarth C."/>
            <person name="Larson L."/>
            <person name="Lui A."/>
            <person name="MacDonald P.J.P."/>
            <person name="Montmayeur A."/>
            <person name="Murphy C."/>
            <person name="Neiman D."/>
            <person name="Pearson M."/>
            <person name="Priest M."/>
            <person name="Roberts A."/>
            <person name="Saif S."/>
            <person name="Shea T."/>
            <person name="Shenoy N."/>
            <person name="Sisk P."/>
            <person name="Stolte C."/>
            <person name="Sykes S."/>
            <person name="Wortman J."/>
            <person name="Nusbaum C."/>
            <person name="Birren B."/>
        </authorList>
    </citation>
    <scope>NUCLEOTIDE SEQUENCE [LARGE SCALE GENOMIC DNA]</scope>
    <source>
        <strain evidence="9 10">ACC19a</strain>
    </source>
</reference>
<dbReference type="InterPro" id="IPR003783">
    <property type="entry name" value="Regulatory_RecX"/>
</dbReference>